<feature type="region of interest" description="Disordered" evidence="1">
    <location>
        <begin position="228"/>
        <end position="278"/>
    </location>
</feature>
<evidence type="ECO:0000256" key="1">
    <source>
        <dbReference type="SAM" id="MobiDB-lite"/>
    </source>
</evidence>
<dbReference type="Pfam" id="PF11560">
    <property type="entry name" value="LAP2alpha"/>
    <property type="match status" value="1"/>
</dbReference>
<dbReference type="AlphaFoldDB" id="A0A1B8YAA6"/>
<protein>
    <recommendedName>
        <fullName evidence="2">Lamina-associated polypeptide 2 alpha C-terminal domain-containing protein</fullName>
    </recommendedName>
</protein>
<organism evidence="3">
    <name type="scientific">Xenopus tropicalis</name>
    <name type="common">Western clawed frog</name>
    <name type="synonym">Silurana tropicalis</name>
    <dbReference type="NCBI Taxonomy" id="8364"/>
    <lineage>
        <taxon>Eukaryota</taxon>
        <taxon>Metazoa</taxon>
        <taxon>Chordata</taxon>
        <taxon>Craniata</taxon>
        <taxon>Vertebrata</taxon>
        <taxon>Euteleostomi</taxon>
        <taxon>Amphibia</taxon>
        <taxon>Batrachia</taxon>
        <taxon>Anura</taxon>
        <taxon>Pipoidea</taxon>
        <taxon>Pipidae</taxon>
        <taxon>Xenopodinae</taxon>
        <taxon>Xenopus</taxon>
        <taxon>Silurana</taxon>
    </lineage>
</organism>
<feature type="domain" description="Lamina-associated polypeptide 2 alpha C-terminal" evidence="2">
    <location>
        <begin position="11"/>
        <end position="204"/>
    </location>
</feature>
<evidence type="ECO:0000313" key="3">
    <source>
        <dbReference type="EMBL" id="OCA19939.1"/>
    </source>
</evidence>
<name>A0A1B8YAA6_XENTR</name>
<gene>
    <name evidence="3" type="ORF">XENTR_v90026799mg</name>
</gene>
<dbReference type="EMBL" id="KV460361">
    <property type="protein sequence ID" value="OCA19939.1"/>
    <property type="molecule type" value="Genomic_DNA"/>
</dbReference>
<evidence type="ECO:0000259" key="2">
    <source>
        <dbReference type="Pfam" id="PF11560"/>
    </source>
</evidence>
<feature type="compositionally biased region" description="Low complexity" evidence="1">
    <location>
        <begin position="251"/>
        <end position="260"/>
    </location>
</feature>
<proteinExistence type="predicted"/>
<accession>A0A1B8YAA6</accession>
<dbReference type="Gene3D" id="1.10.287.3160">
    <property type="match status" value="1"/>
</dbReference>
<dbReference type="InterPro" id="IPR021623">
    <property type="entry name" value="LAP2alpha_C"/>
</dbReference>
<reference evidence="3" key="2">
    <citation type="journal article" date="2010" name="Science">
        <title>The genome of the Western clawed frog Xenopus tropicalis.</title>
        <authorList>
            <person name="Hellsten U."/>
            <person name="Harland R.M."/>
            <person name="Gilchrist M.J."/>
            <person name="Hendrix D."/>
            <person name="Jurka J."/>
            <person name="Kapitonov V."/>
            <person name="Ovcharenko I."/>
            <person name="Putnam N.H."/>
            <person name="Shu S."/>
            <person name="Taher L."/>
            <person name="Blitz I.L."/>
            <person name="Blumberg B."/>
            <person name="Dichmann D.S."/>
            <person name="Dubchak I."/>
            <person name="Amaya E."/>
            <person name="Detter J.C."/>
            <person name="Fletcher R."/>
            <person name="Gerhard D.S."/>
            <person name="Goodstein D."/>
            <person name="Graves T."/>
            <person name="Grigoriev I.V."/>
            <person name="Grimwood J."/>
            <person name="Kawashima T."/>
            <person name="Lindquist E."/>
            <person name="Lucas S.M."/>
            <person name="Mead P.E."/>
            <person name="Mitros T."/>
            <person name="Ogino H."/>
            <person name="Ohta Y."/>
            <person name="Poliakov A.V."/>
            <person name="Pollet N."/>
            <person name="Robert J."/>
            <person name="Salamov A."/>
            <person name="Sater A.K."/>
            <person name="Schmutz J."/>
            <person name="Terry A."/>
            <person name="Vize P.D."/>
            <person name="Warren W.C."/>
            <person name="Wells D."/>
            <person name="Wills A."/>
            <person name="Wilson R.K."/>
            <person name="Zimmerman L.B."/>
            <person name="Zorn A.M."/>
            <person name="Grainger R."/>
            <person name="Grammer T."/>
            <person name="Khokha M.K."/>
            <person name="Richardson P.M."/>
            <person name="Rokhsar D.S."/>
        </authorList>
    </citation>
    <scope>NUCLEOTIDE SEQUENCE [LARGE SCALE GENOMIC DNA]</scope>
    <source>
        <strain evidence="3">Nigerian</strain>
    </source>
</reference>
<reference evidence="3" key="3">
    <citation type="submission" date="2016-05" db="EMBL/GenBank/DDBJ databases">
        <title>WGS assembly of Xenopus tropicalis.</title>
        <authorList>
            <person name="Sessions A."/>
            <person name="Jenkins J."/>
            <person name="Mitros T."/>
            <person name="Lyons J.T."/>
            <person name="Dichmann D.S."/>
            <person name="Robert J."/>
            <person name="Harland R.M."/>
            <person name="Rokhsar D.S."/>
        </authorList>
    </citation>
    <scope>NUCLEOTIDE SEQUENCE</scope>
    <source>
        <strain evidence="3">Nigerian</strain>
    </source>
</reference>
<reference evidence="3" key="1">
    <citation type="submission" date="2009-11" db="EMBL/GenBank/DDBJ databases">
        <authorList>
            <consortium name="US DOE Joint Genome Institute (JGI-PGF)"/>
            <person name="Ottilar R."/>
            <person name="Schmutz J."/>
            <person name="Salamov A."/>
            <person name="Cheng J.F."/>
            <person name="Lucas S."/>
            <person name="Pitluck S."/>
            <person name="Gundlach H."/>
            <person name="Guo Y."/>
            <person name="Haberer G."/>
            <person name="Nasrallah J."/>
            <person name="Mayer K.F.X."/>
            <person name="van de Peer Y."/>
            <person name="Weigel D."/>
            <person name="Grigoriev I.V."/>
        </authorList>
    </citation>
    <scope>NUCLEOTIDE SEQUENCE</scope>
    <source>
        <strain evidence="3">Nigerian</strain>
    </source>
</reference>
<sequence>MRRRRRVSELISSEWSKAAKKISFNTLATRFSKLYPFKEQETKDWDSPPAVDPAVIHVSKKTTLPIDDSSVLKDPMDRRVETELRKVYQVAGASCKPAVALVSVAKAVSLWIDSLDKAVSDGTDAADISAGLSELKMAVAFMSEAAVDMTRLASRSMAVSVSARRALWLRAWGADTASKVSLCNLPYVGGSLFGPKLDEVISKATGGKSSFLPQEKKKSKSQPFRGFLFRGSGRAKGPSSGSRYFFRDSSRQSSWRGGQSTILRGGKIKSSPTAKKSS</sequence>